<keyword evidence="2" id="KW-0472">Membrane</keyword>
<feature type="compositionally biased region" description="Low complexity" evidence="1">
    <location>
        <begin position="641"/>
        <end position="659"/>
    </location>
</feature>
<feature type="compositionally biased region" description="Basic residues" evidence="1">
    <location>
        <begin position="287"/>
        <end position="301"/>
    </location>
</feature>
<keyword evidence="2" id="KW-0812">Transmembrane</keyword>
<evidence type="ECO:0000313" key="3">
    <source>
        <dbReference type="EMBL" id="KAK7044095.1"/>
    </source>
</evidence>
<feature type="transmembrane region" description="Helical" evidence="2">
    <location>
        <begin position="194"/>
        <end position="217"/>
    </location>
</feature>
<feature type="compositionally biased region" description="Polar residues" evidence="1">
    <location>
        <begin position="607"/>
        <end position="618"/>
    </location>
</feature>
<reference evidence="3 4" key="1">
    <citation type="submission" date="2024-01" db="EMBL/GenBank/DDBJ databases">
        <title>A draft genome for a cacao thread blight-causing isolate of Paramarasmius palmivorus.</title>
        <authorList>
            <person name="Baruah I.K."/>
            <person name="Bukari Y."/>
            <person name="Amoako-Attah I."/>
            <person name="Meinhardt L.W."/>
            <person name="Bailey B.A."/>
            <person name="Cohen S.P."/>
        </authorList>
    </citation>
    <scope>NUCLEOTIDE SEQUENCE [LARGE SCALE GENOMIC DNA]</scope>
    <source>
        <strain evidence="3 4">GH-12</strain>
    </source>
</reference>
<feature type="region of interest" description="Disordered" evidence="1">
    <location>
        <begin position="15"/>
        <end position="51"/>
    </location>
</feature>
<feature type="compositionally biased region" description="Polar residues" evidence="1">
    <location>
        <begin position="556"/>
        <end position="571"/>
    </location>
</feature>
<evidence type="ECO:0000313" key="4">
    <source>
        <dbReference type="Proteomes" id="UP001383192"/>
    </source>
</evidence>
<keyword evidence="4" id="KW-1185">Reference proteome</keyword>
<feature type="compositionally biased region" description="Low complexity" evidence="1">
    <location>
        <begin position="15"/>
        <end position="43"/>
    </location>
</feature>
<feature type="compositionally biased region" description="Polar residues" evidence="1">
    <location>
        <begin position="338"/>
        <end position="352"/>
    </location>
</feature>
<feature type="compositionally biased region" description="Low complexity" evidence="1">
    <location>
        <begin position="311"/>
        <end position="331"/>
    </location>
</feature>
<comment type="caution">
    <text evidence="3">The sequence shown here is derived from an EMBL/GenBank/DDBJ whole genome shotgun (WGS) entry which is preliminary data.</text>
</comment>
<proteinExistence type="predicted"/>
<evidence type="ECO:0000256" key="1">
    <source>
        <dbReference type="SAM" id="MobiDB-lite"/>
    </source>
</evidence>
<feature type="region of interest" description="Disordered" evidence="1">
    <location>
        <begin position="287"/>
        <end position="397"/>
    </location>
</feature>
<dbReference type="EMBL" id="JAYKXP010000026">
    <property type="protein sequence ID" value="KAK7044095.1"/>
    <property type="molecule type" value="Genomic_DNA"/>
</dbReference>
<evidence type="ECO:0000256" key="2">
    <source>
        <dbReference type="SAM" id="Phobius"/>
    </source>
</evidence>
<keyword evidence="2" id="KW-1133">Transmembrane helix</keyword>
<sequence>MAALYLHNAIFIPEPSEASSSRPRPHSRTYSTGTLRTLTTDLSHPTEPLLPSDINTATSGSIAYQDLLNRQPSYPDGTQSDWDMSLSLDGDPASAREKRGHWEESVRRRLRIWRGVKVLFEVVLGAWAIYNTVRYFIAYTIYSSREGEAVSLALGTSTAVGFAFFLCEAALAGFQSRLIAVHVPLRSLLISRTILLYIACFFLCAPSVVNLVVTIIWRHSHSTELDTDSRCQLDIDIIWSINPSKSICAYDNWTAWLALAIFRVAFTLVLSASLLITTSQYNLTRRPSHYTSYRRRHHRPRQGNGSQPEVSTLSTTATSRPSPSASRAPSHSLRHPSHSTVASHATLRQNTSTDRRSVRTSQASSTLDPPLSATSHQSSSQHTCEDNPSPPASVDHFNPTLVQQRLTDAIYHSPTPSYDNSASMRDDHELNNFVDRFRMLVSQIARETEEAIEYARPDTYVTEVNSDSDSDSDSDSRRSPEFFNADYPLGYPPHMIPPTLGYDEFGRPYPPEDHVRILNSYIRRMPTIESLGSREVASSTNSYRDHERLGSLSIHTLSRPPTRTMTLTDFTGSEPPSRANSLSLNMAALAGSGTNGSNGVFQPPTPGGNSTSHQSISETGEWAGDRDRTDQDSPVELSDAGRSGSQRSQRSSRPSISRSTFSYYTAASGVVPAGNGNTSSPAQTPSSGGFASLPDDTNPRTS</sequence>
<dbReference type="AlphaFoldDB" id="A0AAW0CZC4"/>
<gene>
    <name evidence="3" type="ORF">VNI00_007811</name>
</gene>
<dbReference type="Proteomes" id="UP001383192">
    <property type="component" value="Unassembled WGS sequence"/>
</dbReference>
<protein>
    <submittedName>
        <fullName evidence="3">Uncharacterized protein</fullName>
    </submittedName>
</protein>
<feature type="region of interest" description="Disordered" evidence="1">
    <location>
        <begin position="556"/>
        <end position="702"/>
    </location>
</feature>
<name>A0AAW0CZC4_9AGAR</name>
<organism evidence="3 4">
    <name type="scientific">Paramarasmius palmivorus</name>
    <dbReference type="NCBI Taxonomy" id="297713"/>
    <lineage>
        <taxon>Eukaryota</taxon>
        <taxon>Fungi</taxon>
        <taxon>Dikarya</taxon>
        <taxon>Basidiomycota</taxon>
        <taxon>Agaricomycotina</taxon>
        <taxon>Agaricomycetes</taxon>
        <taxon>Agaricomycetidae</taxon>
        <taxon>Agaricales</taxon>
        <taxon>Marasmiineae</taxon>
        <taxon>Marasmiaceae</taxon>
        <taxon>Paramarasmius</taxon>
    </lineage>
</organism>
<feature type="transmembrane region" description="Helical" evidence="2">
    <location>
        <begin position="118"/>
        <end position="137"/>
    </location>
</feature>
<accession>A0AAW0CZC4</accession>
<feature type="compositionally biased region" description="Polar residues" evidence="1">
    <location>
        <begin position="675"/>
        <end position="689"/>
    </location>
</feature>
<feature type="transmembrane region" description="Helical" evidence="2">
    <location>
        <begin position="253"/>
        <end position="276"/>
    </location>
</feature>
<feature type="transmembrane region" description="Helical" evidence="2">
    <location>
        <begin position="149"/>
        <end position="174"/>
    </location>
</feature>
<feature type="region of interest" description="Disordered" evidence="1">
    <location>
        <begin position="456"/>
        <end position="486"/>
    </location>
</feature>
<feature type="compositionally biased region" description="Low complexity" evidence="1">
    <location>
        <begin position="579"/>
        <end position="592"/>
    </location>
</feature>